<dbReference type="InterPro" id="IPR037401">
    <property type="entry name" value="SnoaL-like"/>
</dbReference>
<protein>
    <submittedName>
        <fullName evidence="2">Polyketide cyclase</fullName>
    </submittedName>
</protein>
<dbReference type="InterPro" id="IPR032710">
    <property type="entry name" value="NTF2-like_dom_sf"/>
</dbReference>
<dbReference type="AlphaFoldDB" id="A0A0G3EX15"/>
<evidence type="ECO:0000259" key="1">
    <source>
        <dbReference type="Pfam" id="PF12680"/>
    </source>
</evidence>
<reference evidence="3" key="1">
    <citation type="submission" date="2015-06" db="EMBL/GenBank/DDBJ databases">
        <authorList>
            <person name="Lim Y.L."/>
            <person name="Ee R."/>
            <person name="Yong D."/>
            <person name="How K.Y."/>
            <person name="Yin W.F."/>
            <person name="Chan K.G."/>
        </authorList>
    </citation>
    <scope>NUCLEOTIDE SEQUENCE [LARGE SCALE GENOMIC DNA]</scope>
    <source>
        <strain evidence="3">DSM 25325</strain>
    </source>
</reference>
<keyword evidence="3" id="KW-1185">Reference proteome</keyword>
<dbReference type="STRING" id="445709.ABW99_18575"/>
<name>A0A0G3EX15_9BURK</name>
<dbReference type="SUPFAM" id="SSF54427">
    <property type="entry name" value="NTF2-like"/>
    <property type="match status" value="1"/>
</dbReference>
<dbReference type="KEGG" id="ptx:ABW99_18575"/>
<sequence length="128" mass="13973">MNPISQHHDVASLVDRYFAAWNTTDAGRRRELIAQTWSDDAVYLDPLMRGDGHAGIDAMLQAVQAQFAGLAFRRIGEIDEHHDCVRFSWELAPPDGAAVAGGTDFGQLTADGRLRAVTGFIDFMPTAA</sequence>
<evidence type="ECO:0000313" key="3">
    <source>
        <dbReference type="Proteomes" id="UP000036700"/>
    </source>
</evidence>
<dbReference type="OrthoDB" id="9808719at2"/>
<dbReference type="Pfam" id="PF12680">
    <property type="entry name" value="SnoaL_2"/>
    <property type="match status" value="1"/>
</dbReference>
<dbReference type="RefSeq" id="WP_047215819.1">
    <property type="nucleotide sequence ID" value="NZ_CP011568.3"/>
</dbReference>
<feature type="domain" description="SnoaL-like" evidence="1">
    <location>
        <begin position="14"/>
        <end position="115"/>
    </location>
</feature>
<proteinExistence type="predicted"/>
<evidence type="ECO:0000313" key="2">
    <source>
        <dbReference type="EMBL" id="AKJ69912.1"/>
    </source>
</evidence>
<accession>A0A0G3EX15</accession>
<dbReference type="PATRIC" id="fig|445709.3.peg.3908"/>
<gene>
    <name evidence="2" type="ORF">ABW99_18575</name>
</gene>
<dbReference type="Gene3D" id="3.10.450.50">
    <property type="match status" value="1"/>
</dbReference>
<organism evidence="2 3">
    <name type="scientific">Pandoraea thiooxydans</name>
    <dbReference type="NCBI Taxonomy" id="445709"/>
    <lineage>
        <taxon>Bacteria</taxon>
        <taxon>Pseudomonadati</taxon>
        <taxon>Pseudomonadota</taxon>
        <taxon>Betaproteobacteria</taxon>
        <taxon>Burkholderiales</taxon>
        <taxon>Burkholderiaceae</taxon>
        <taxon>Pandoraea</taxon>
    </lineage>
</organism>
<dbReference type="EMBL" id="CP011568">
    <property type="protein sequence ID" value="AKJ69912.1"/>
    <property type="molecule type" value="Genomic_DNA"/>
</dbReference>
<dbReference type="Proteomes" id="UP000036700">
    <property type="component" value="Chromosome"/>
</dbReference>